<protein>
    <submittedName>
        <fullName evidence="2">Uncharacterized protein</fullName>
    </submittedName>
</protein>
<feature type="compositionally biased region" description="Low complexity" evidence="1">
    <location>
        <begin position="161"/>
        <end position="172"/>
    </location>
</feature>
<keyword evidence="3" id="KW-1185">Reference proteome</keyword>
<feature type="region of interest" description="Disordered" evidence="1">
    <location>
        <begin position="150"/>
        <end position="186"/>
    </location>
</feature>
<dbReference type="Proteomes" id="UP001489004">
    <property type="component" value="Unassembled WGS sequence"/>
</dbReference>
<name>A0AAW1PFH0_9CHLO</name>
<dbReference type="AlphaFoldDB" id="A0AAW1PFH0"/>
<feature type="region of interest" description="Disordered" evidence="1">
    <location>
        <begin position="1"/>
        <end position="85"/>
    </location>
</feature>
<comment type="caution">
    <text evidence="2">The sequence shown here is derived from an EMBL/GenBank/DDBJ whole genome shotgun (WGS) entry which is preliminary data.</text>
</comment>
<evidence type="ECO:0000313" key="3">
    <source>
        <dbReference type="Proteomes" id="UP001489004"/>
    </source>
</evidence>
<gene>
    <name evidence="2" type="ORF">WJX72_002528</name>
</gene>
<organism evidence="2 3">
    <name type="scientific">[Myrmecia] bisecta</name>
    <dbReference type="NCBI Taxonomy" id="41462"/>
    <lineage>
        <taxon>Eukaryota</taxon>
        <taxon>Viridiplantae</taxon>
        <taxon>Chlorophyta</taxon>
        <taxon>core chlorophytes</taxon>
        <taxon>Trebouxiophyceae</taxon>
        <taxon>Trebouxiales</taxon>
        <taxon>Trebouxiaceae</taxon>
        <taxon>Myrmecia</taxon>
    </lineage>
</organism>
<feature type="compositionally biased region" description="Gly residues" evidence="1">
    <location>
        <begin position="151"/>
        <end position="160"/>
    </location>
</feature>
<sequence length="186" mass="18900">MDPQAELRQPSPASSCPTGRRGSAGWAIRSIKAGETRNRRCGNPTEFPPGPVAIPRWKGAGAHRRRRMTMRAWSESPPRGRQGGEAALPWQCVDGPSRPTGGVPLGAAAAGAACMAALQPTLAGLGFLGMEAAQGQPPLAGGQLLGAFGVPPGGAHGGGTPLAPAPSAGAPPRQRHVGGRELASRY</sequence>
<dbReference type="EMBL" id="JALJOR010000012">
    <property type="protein sequence ID" value="KAK9807557.1"/>
    <property type="molecule type" value="Genomic_DNA"/>
</dbReference>
<evidence type="ECO:0000313" key="2">
    <source>
        <dbReference type="EMBL" id="KAK9807557.1"/>
    </source>
</evidence>
<proteinExistence type="predicted"/>
<reference evidence="2 3" key="1">
    <citation type="journal article" date="2024" name="Nat. Commun.">
        <title>Phylogenomics reveals the evolutionary origins of lichenization in chlorophyte algae.</title>
        <authorList>
            <person name="Puginier C."/>
            <person name="Libourel C."/>
            <person name="Otte J."/>
            <person name="Skaloud P."/>
            <person name="Haon M."/>
            <person name="Grisel S."/>
            <person name="Petersen M."/>
            <person name="Berrin J.G."/>
            <person name="Delaux P.M."/>
            <person name="Dal Grande F."/>
            <person name="Keller J."/>
        </authorList>
    </citation>
    <scope>NUCLEOTIDE SEQUENCE [LARGE SCALE GENOMIC DNA]</scope>
    <source>
        <strain evidence="2 3">SAG 2043</strain>
    </source>
</reference>
<accession>A0AAW1PFH0</accession>
<evidence type="ECO:0000256" key="1">
    <source>
        <dbReference type="SAM" id="MobiDB-lite"/>
    </source>
</evidence>